<dbReference type="InterPro" id="IPR003018">
    <property type="entry name" value="GAF"/>
</dbReference>
<proteinExistence type="inferred from homology"/>
<dbReference type="InterPro" id="IPR029016">
    <property type="entry name" value="GAF-like_dom_sf"/>
</dbReference>
<comment type="caution">
    <text evidence="3">The sequence shown here is derived from an EMBL/GenBank/DDBJ whole genome shotgun (WGS) entry which is preliminary data.</text>
</comment>
<dbReference type="Pfam" id="PF17853">
    <property type="entry name" value="GGDEF_2"/>
    <property type="match status" value="1"/>
</dbReference>
<dbReference type="InterPro" id="IPR042070">
    <property type="entry name" value="PucR_C-HTH_sf"/>
</dbReference>
<dbReference type="Proteomes" id="UP001165586">
    <property type="component" value="Unassembled WGS sequence"/>
</dbReference>
<feature type="domain" description="GAF" evidence="2">
    <location>
        <begin position="28"/>
        <end position="181"/>
    </location>
</feature>
<evidence type="ECO:0000313" key="4">
    <source>
        <dbReference type="Proteomes" id="UP001165586"/>
    </source>
</evidence>
<name>A0ABT2GXS7_9MICO</name>
<dbReference type="InterPro" id="IPR041522">
    <property type="entry name" value="CdaR_GGDEF"/>
</dbReference>
<evidence type="ECO:0000256" key="1">
    <source>
        <dbReference type="ARBA" id="ARBA00006754"/>
    </source>
</evidence>
<gene>
    <name evidence="3" type="ORF">N1032_03320</name>
</gene>
<dbReference type="PANTHER" id="PTHR33744:SF1">
    <property type="entry name" value="DNA-BINDING TRANSCRIPTIONAL ACTIVATOR ADER"/>
    <property type="match status" value="1"/>
</dbReference>
<dbReference type="Pfam" id="PF13185">
    <property type="entry name" value="GAF_2"/>
    <property type="match status" value="1"/>
</dbReference>
<organism evidence="3 4">
    <name type="scientific">Herbiconiux daphne</name>
    <dbReference type="NCBI Taxonomy" id="2970914"/>
    <lineage>
        <taxon>Bacteria</taxon>
        <taxon>Bacillati</taxon>
        <taxon>Actinomycetota</taxon>
        <taxon>Actinomycetes</taxon>
        <taxon>Micrococcales</taxon>
        <taxon>Microbacteriaceae</taxon>
        <taxon>Herbiconiux</taxon>
    </lineage>
</organism>
<dbReference type="RefSeq" id="WP_259537424.1">
    <property type="nucleotide sequence ID" value="NZ_JANLCJ010000001.1"/>
</dbReference>
<evidence type="ECO:0000313" key="3">
    <source>
        <dbReference type="EMBL" id="MCS5732771.1"/>
    </source>
</evidence>
<dbReference type="SMART" id="SM00065">
    <property type="entry name" value="GAF"/>
    <property type="match status" value="1"/>
</dbReference>
<accession>A0ABT2GXS7</accession>
<dbReference type="SUPFAM" id="SSF55781">
    <property type="entry name" value="GAF domain-like"/>
    <property type="match status" value="1"/>
</dbReference>
<sequence length="588" mass="61260">MTSTMESELMMWLGRLRELSSIVGSGLPVAESLRLVATTARELLGFDFCGVLVPDAESSALVIAGWSGLSRRYVDSVNSSSPVTLGGTAPSSRAYFSGQPVTVSDIATESGFAPWGGVALQQGYHSMISVPLRAAGGVLGTLNGYHAVTHEYSAAEIERLTLLAGYAAAALHSASLVDDLRHANESLVTQRDLLTRSEAIHQRMLRVSLESGGIAGVVDTLAELIGRSVLMRGTAGELLACSGADAADAVDGSAPVSRPVTLGSETVGFLLIGARAGTADGQPDARDGAPGGGTPIPPEFDPIDARAVDHATVVIALELLRRRTAQETEYRIRGELVSDVLLFGVSEQAERRARALGHELADLRLAVVAEVPGRGGRDEHRRLLSALSAVSTVRLAGESPDHGAPLVAEHQGRVVALWPVGPAGAAEIAADRVHAALRAAFPGELVLAASSGGLRSDLADAYRVAAGAFDLARASGRTHGAVSPASLGILGVLLQVDRPDALLEFARRQLGPVIDYDARRGSDLLGTLRAFLDSGADRSAAATALRVHPNTVLQRLRRIEALTGSPLRTGADLMSFSSALAVWQVASL</sequence>
<dbReference type="EMBL" id="JANLCJ010000001">
    <property type="protein sequence ID" value="MCS5732771.1"/>
    <property type="molecule type" value="Genomic_DNA"/>
</dbReference>
<dbReference type="PANTHER" id="PTHR33744">
    <property type="entry name" value="CARBOHYDRATE DIACID REGULATOR"/>
    <property type="match status" value="1"/>
</dbReference>
<dbReference type="InterPro" id="IPR051448">
    <property type="entry name" value="CdaR-like_regulators"/>
</dbReference>
<dbReference type="Gene3D" id="1.10.10.2840">
    <property type="entry name" value="PucR C-terminal helix-turn-helix domain"/>
    <property type="match status" value="1"/>
</dbReference>
<reference evidence="3" key="1">
    <citation type="submission" date="2022-08" db="EMBL/GenBank/DDBJ databases">
        <authorList>
            <person name="Deng Y."/>
            <person name="Han X.-F."/>
            <person name="Zhang Y.-Q."/>
        </authorList>
    </citation>
    <scope>NUCLEOTIDE SEQUENCE</scope>
    <source>
        <strain evidence="3">CPCC 203386</strain>
    </source>
</reference>
<protein>
    <submittedName>
        <fullName evidence="3">GAF domain-containing protein</fullName>
    </submittedName>
</protein>
<keyword evidence="4" id="KW-1185">Reference proteome</keyword>
<evidence type="ECO:0000259" key="2">
    <source>
        <dbReference type="SMART" id="SM00065"/>
    </source>
</evidence>
<dbReference type="Pfam" id="PF13556">
    <property type="entry name" value="HTH_30"/>
    <property type="match status" value="1"/>
</dbReference>
<comment type="similarity">
    <text evidence="1">Belongs to the CdaR family.</text>
</comment>
<dbReference type="InterPro" id="IPR025736">
    <property type="entry name" value="PucR_C-HTH_dom"/>
</dbReference>
<dbReference type="Gene3D" id="3.30.450.40">
    <property type="match status" value="1"/>
</dbReference>